<name>A0A382GCW5_9ZZZZ</name>
<dbReference type="AlphaFoldDB" id="A0A382GCW5"/>
<evidence type="ECO:0000313" key="2">
    <source>
        <dbReference type="EMBL" id="SVB72625.1"/>
    </source>
</evidence>
<feature type="transmembrane region" description="Helical" evidence="1">
    <location>
        <begin position="6"/>
        <end position="25"/>
    </location>
</feature>
<keyword evidence="1" id="KW-0472">Membrane</keyword>
<protein>
    <recommendedName>
        <fullName evidence="3">HIG1 domain-containing protein</fullName>
    </recommendedName>
</protein>
<keyword evidence="1" id="KW-0812">Transmembrane</keyword>
<organism evidence="2">
    <name type="scientific">marine metagenome</name>
    <dbReference type="NCBI Taxonomy" id="408172"/>
    <lineage>
        <taxon>unclassified sequences</taxon>
        <taxon>metagenomes</taxon>
        <taxon>ecological metagenomes</taxon>
    </lineage>
</organism>
<keyword evidence="1" id="KW-1133">Transmembrane helix</keyword>
<evidence type="ECO:0008006" key="3">
    <source>
        <dbReference type="Google" id="ProtNLM"/>
    </source>
</evidence>
<proteinExistence type="predicted"/>
<dbReference type="EMBL" id="UINC01054656">
    <property type="protein sequence ID" value="SVB72625.1"/>
    <property type="molecule type" value="Genomic_DNA"/>
</dbReference>
<feature type="transmembrane region" description="Helical" evidence="1">
    <location>
        <begin position="52"/>
        <end position="70"/>
    </location>
</feature>
<gene>
    <name evidence="2" type="ORF">METZ01_LOCUS225479</name>
</gene>
<evidence type="ECO:0000256" key="1">
    <source>
        <dbReference type="SAM" id="Phobius"/>
    </source>
</evidence>
<accession>A0A382GCW5</accession>
<sequence>MNTLLFIGLLLFGFGLLIFSMKLMAYNRKKYGVEDSKISSESDYSKVISRNTFRLLAIVILIIMIVILYLQPQ</sequence>
<reference evidence="2" key="1">
    <citation type="submission" date="2018-05" db="EMBL/GenBank/DDBJ databases">
        <authorList>
            <person name="Lanie J.A."/>
            <person name="Ng W.-L."/>
            <person name="Kazmierczak K.M."/>
            <person name="Andrzejewski T.M."/>
            <person name="Davidsen T.M."/>
            <person name="Wayne K.J."/>
            <person name="Tettelin H."/>
            <person name="Glass J.I."/>
            <person name="Rusch D."/>
            <person name="Podicherti R."/>
            <person name="Tsui H.-C.T."/>
            <person name="Winkler M.E."/>
        </authorList>
    </citation>
    <scope>NUCLEOTIDE SEQUENCE</scope>
</reference>